<name>A0ACB5TTD4_AMBMO</name>
<protein>
    <submittedName>
        <fullName evidence="1">Unnamed protein product</fullName>
    </submittedName>
</protein>
<proteinExistence type="predicted"/>
<sequence>MLTRLPNSLLLACGITSGIALVMSTLAIYLQVRNYRKPFEQRYIVRILVVVPMFATTCYLTLLNQKVGEMVEPIREIYEAFVIYTFYKLLVLMLGGERHIIQMTIDKPTCQHPFPANLILKPLNISDPKDFLTIKRFILQYVGLNLCYI</sequence>
<evidence type="ECO:0000313" key="2">
    <source>
        <dbReference type="Proteomes" id="UP001165064"/>
    </source>
</evidence>
<comment type="caution">
    <text evidence="1">The sequence shown here is derived from an EMBL/GenBank/DDBJ whole genome shotgun (WGS) entry which is preliminary data.</text>
</comment>
<evidence type="ECO:0000313" key="1">
    <source>
        <dbReference type="EMBL" id="GME94439.1"/>
    </source>
</evidence>
<dbReference type="Proteomes" id="UP001165064">
    <property type="component" value="Unassembled WGS sequence"/>
</dbReference>
<dbReference type="EMBL" id="BSXS01009040">
    <property type="protein sequence ID" value="GME94439.1"/>
    <property type="molecule type" value="Genomic_DNA"/>
</dbReference>
<organism evidence="1 2">
    <name type="scientific">Ambrosiozyma monospora</name>
    <name type="common">Yeast</name>
    <name type="synonym">Endomycopsis monosporus</name>
    <dbReference type="NCBI Taxonomy" id="43982"/>
    <lineage>
        <taxon>Eukaryota</taxon>
        <taxon>Fungi</taxon>
        <taxon>Dikarya</taxon>
        <taxon>Ascomycota</taxon>
        <taxon>Saccharomycotina</taxon>
        <taxon>Pichiomycetes</taxon>
        <taxon>Pichiales</taxon>
        <taxon>Pichiaceae</taxon>
        <taxon>Ambrosiozyma</taxon>
    </lineage>
</organism>
<gene>
    <name evidence="1" type="ORF">Amon02_000957200</name>
</gene>
<accession>A0ACB5TTD4</accession>
<reference evidence="1" key="1">
    <citation type="submission" date="2023-04" db="EMBL/GenBank/DDBJ databases">
        <title>Ambrosiozyma monospora NBRC 10751.</title>
        <authorList>
            <person name="Ichikawa N."/>
            <person name="Sato H."/>
            <person name="Tonouchi N."/>
        </authorList>
    </citation>
    <scope>NUCLEOTIDE SEQUENCE</scope>
    <source>
        <strain evidence="1">NBRC 10751</strain>
    </source>
</reference>
<keyword evidence="2" id="KW-1185">Reference proteome</keyword>